<evidence type="ECO:0000256" key="2">
    <source>
        <dbReference type="ARBA" id="ARBA00023002"/>
    </source>
</evidence>
<dbReference type="PROSITE" id="PS00061">
    <property type="entry name" value="ADH_SHORT"/>
    <property type="match status" value="1"/>
</dbReference>
<dbReference type="RefSeq" id="WP_183417019.1">
    <property type="nucleotide sequence ID" value="NZ_JACHXA010000007.1"/>
</dbReference>
<comment type="caution">
    <text evidence="3">The sequence shown here is derived from an EMBL/GenBank/DDBJ whole genome shotgun (WGS) entry which is preliminary data.</text>
</comment>
<organism evidence="3 4">
    <name type="scientific">Limibacillus halophilus</name>
    <dbReference type="NCBI Taxonomy" id="1579333"/>
    <lineage>
        <taxon>Bacteria</taxon>
        <taxon>Pseudomonadati</taxon>
        <taxon>Pseudomonadota</taxon>
        <taxon>Alphaproteobacteria</taxon>
        <taxon>Rhodospirillales</taxon>
        <taxon>Rhodovibrionaceae</taxon>
        <taxon>Limibacillus</taxon>
    </lineage>
</organism>
<dbReference type="PANTHER" id="PTHR24321:SF8">
    <property type="entry name" value="ESTRADIOL 17-BETA-DEHYDROGENASE 8-RELATED"/>
    <property type="match status" value="1"/>
</dbReference>
<accession>A0A839SV53</accession>
<keyword evidence="4" id="KW-1185">Reference proteome</keyword>
<dbReference type="NCBIfam" id="NF005559">
    <property type="entry name" value="PRK07231.1"/>
    <property type="match status" value="1"/>
</dbReference>
<evidence type="ECO:0000256" key="1">
    <source>
        <dbReference type="ARBA" id="ARBA00006484"/>
    </source>
</evidence>
<dbReference type="Proteomes" id="UP000581135">
    <property type="component" value="Unassembled WGS sequence"/>
</dbReference>
<gene>
    <name evidence="3" type="ORF">FHR98_002503</name>
</gene>
<dbReference type="AlphaFoldDB" id="A0A839SV53"/>
<dbReference type="Gene3D" id="3.40.50.720">
    <property type="entry name" value="NAD(P)-binding Rossmann-like Domain"/>
    <property type="match status" value="1"/>
</dbReference>
<dbReference type="PRINTS" id="PR00081">
    <property type="entry name" value="GDHRDH"/>
</dbReference>
<proteinExistence type="inferred from homology"/>
<dbReference type="InterPro" id="IPR020904">
    <property type="entry name" value="Sc_DH/Rdtase_CS"/>
</dbReference>
<keyword evidence="2" id="KW-0560">Oxidoreductase</keyword>
<dbReference type="InterPro" id="IPR002347">
    <property type="entry name" value="SDR_fam"/>
</dbReference>
<evidence type="ECO:0000313" key="3">
    <source>
        <dbReference type="EMBL" id="MBB3066198.1"/>
    </source>
</evidence>
<dbReference type="SUPFAM" id="SSF51735">
    <property type="entry name" value="NAD(P)-binding Rossmann-fold domains"/>
    <property type="match status" value="1"/>
</dbReference>
<dbReference type="PANTHER" id="PTHR24321">
    <property type="entry name" value="DEHYDROGENASES, SHORT CHAIN"/>
    <property type="match status" value="1"/>
</dbReference>
<dbReference type="Pfam" id="PF13561">
    <property type="entry name" value="adh_short_C2"/>
    <property type="match status" value="1"/>
</dbReference>
<dbReference type="InterPro" id="IPR036291">
    <property type="entry name" value="NAD(P)-bd_dom_sf"/>
</dbReference>
<sequence length="253" mass="27038">MILKDRIAIVTGAGSGIGRAGARALALEGANVIVADLSAEKGGETVAFIAAEGGRASALATDVTDDAQLAELIARTVRDFGRLDILHSHAGIQVEGTLEQVDPSGLTASWELNVRAHFMAARLAMPQMREQGGGSIIVTSSNSGVFYDREMLAYATTKHAVIAMVRQIAIDYGRYNVRINALCPGWVDTPFNEPFIRQMGGRQAIENYVKEKIPLGRWARPEEIAEAIVFLASDRSSFMTGHALVVDGGEAIA</sequence>
<comment type="similarity">
    <text evidence="1">Belongs to the short-chain dehydrogenases/reductases (SDR) family.</text>
</comment>
<name>A0A839SV53_9PROT</name>
<evidence type="ECO:0000313" key="4">
    <source>
        <dbReference type="Proteomes" id="UP000581135"/>
    </source>
</evidence>
<dbReference type="EMBL" id="JACHXA010000007">
    <property type="protein sequence ID" value="MBB3066198.1"/>
    <property type="molecule type" value="Genomic_DNA"/>
</dbReference>
<dbReference type="FunFam" id="3.40.50.720:FF:000084">
    <property type="entry name" value="Short-chain dehydrogenase reductase"/>
    <property type="match status" value="1"/>
</dbReference>
<protein>
    <submittedName>
        <fullName evidence="3">NAD(P)-dependent dehydrogenase (Short-subunit alcohol dehydrogenase family)</fullName>
    </submittedName>
</protein>
<reference evidence="3 4" key="1">
    <citation type="submission" date="2020-08" db="EMBL/GenBank/DDBJ databases">
        <title>Genomic Encyclopedia of Type Strains, Phase III (KMG-III): the genomes of soil and plant-associated and newly described type strains.</title>
        <authorList>
            <person name="Whitman W."/>
        </authorList>
    </citation>
    <scope>NUCLEOTIDE SEQUENCE [LARGE SCALE GENOMIC DNA]</scope>
    <source>
        <strain evidence="3 4">CECT 8803</strain>
    </source>
</reference>
<dbReference type="CDD" id="cd05233">
    <property type="entry name" value="SDR_c"/>
    <property type="match status" value="1"/>
</dbReference>
<dbReference type="GO" id="GO:0016491">
    <property type="term" value="F:oxidoreductase activity"/>
    <property type="evidence" value="ECO:0007669"/>
    <property type="project" value="UniProtKB-KW"/>
</dbReference>